<name>A0A9X2CCK3_9GAMM</name>
<keyword evidence="1" id="KW-1133">Transmembrane helix</keyword>
<dbReference type="RefSeq" id="WP_188924291.1">
    <property type="nucleotide sequence ID" value="NZ_BMQI01000008.1"/>
</dbReference>
<dbReference type="Pfam" id="PF04307">
    <property type="entry name" value="YdjM"/>
    <property type="match status" value="1"/>
</dbReference>
<feature type="transmembrane region" description="Helical" evidence="1">
    <location>
        <begin position="129"/>
        <end position="149"/>
    </location>
</feature>
<keyword evidence="3" id="KW-1185">Reference proteome</keyword>
<dbReference type="PANTHER" id="PTHR35531">
    <property type="entry name" value="INNER MEMBRANE PROTEIN YBCI-RELATED"/>
    <property type="match status" value="1"/>
</dbReference>
<dbReference type="Proteomes" id="UP001139408">
    <property type="component" value="Unassembled WGS sequence"/>
</dbReference>
<keyword evidence="2" id="KW-0378">Hydrolase</keyword>
<accession>A0A9X2CCK3</accession>
<comment type="caution">
    <text evidence="2">The sequence shown here is derived from an EMBL/GenBank/DDBJ whole genome shotgun (WGS) entry which is preliminary data.</text>
</comment>
<dbReference type="AlphaFoldDB" id="A0A9X2CCK3"/>
<proteinExistence type="predicted"/>
<dbReference type="InterPro" id="IPR007404">
    <property type="entry name" value="YdjM-like"/>
</dbReference>
<organism evidence="2 3">
    <name type="scientific">Shewanella algicola</name>
    <dbReference type="NCBI Taxonomy" id="640633"/>
    <lineage>
        <taxon>Bacteria</taxon>
        <taxon>Pseudomonadati</taxon>
        <taxon>Pseudomonadota</taxon>
        <taxon>Gammaproteobacteria</taxon>
        <taxon>Alteromonadales</taxon>
        <taxon>Shewanellaceae</taxon>
        <taxon>Shewanella</taxon>
    </lineage>
</organism>
<dbReference type="PANTHER" id="PTHR35531:SF1">
    <property type="entry name" value="INNER MEMBRANE PROTEIN YBCI-RELATED"/>
    <property type="match status" value="1"/>
</dbReference>
<protein>
    <submittedName>
        <fullName evidence="2">Metal-dependent hydrolase</fullName>
    </submittedName>
</protein>
<evidence type="ECO:0000256" key="1">
    <source>
        <dbReference type="SAM" id="Phobius"/>
    </source>
</evidence>
<feature type="transmembrane region" description="Helical" evidence="1">
    <location>
        <begin position="90"/>
        <end position="109"/>
    </location>
</feature>
<evidence type="ECO:0000313" key="2">
    <source>
        <dbReference type="EMBL" id="MCL1104516.1"/>
    </source>
</evidence>
<feature type="transmembrane region" description="Helical" evidence="1">
    <location>
        <begin position="20"/>
        <end position="41"/>
    </location>
</feature>
<dbReference type="InterPro" id="IPR016956">
    <property type="entry name" value="YdjM"/>
</dbReference>
<evidence type="ECO:0000313" key="3">
    <source>
        <dbReference type="Proteomes" id="UP001139408"/>
    </source>
</evidence>
<feature type="transmembrane region" description="Helical" evidence="1">
    <location>
        <begin position="53"/>
        <end position="70"/>
    </location>
</feature>
<dbReference type="PIRSF" id="PIRSF030780">
    <property type="entry name" value="Md_memb_hyd_prd"/>
    <property type="match status" value="1"/>
</dbReference>
<dbReference type="GO" id="GO:0016787">
    <property type="term" value="F:hydrolase activity"/>
    <property type="evidence" value="ECO:0007669"/>
    <property type="project" value="UniProtKB-KW"/>
</dbReference>
<gene>
    <name evidence="2" type="ORF">L2749_04475</name>
</gene>
<reference evidence="2" key="1">
    <citation type="submission" date="2022-01" db="EMBL/GenBank/DDBJ databases">
        <title>Whole genome-based taxonomy of the Shewanellaceae.</title>
        <authorList>
            <person name="Martin-Rodriguez A.J."/>
        </authorList>
    </citation>
    <scope>NUCLEOTIDE SEQUENCE</scope>
    <source>
        <strain evidence="2">DSM 23803</strain>
    </source>
</reference>
<dbReference type="EMBL" id="JAKILJ010000007">
    <property type="protein sequence ID" value="MCL1104516.1"/>
    <property type="molecule type" value="Genomic_DNA"/>
</dbReference>
<sequence length="151" mass="16760">MMFRNHLIVTAAVAIFTVKYVNFAMPLWVVLILIFGGSLLPDLDHPSSTIGKRFLFISLPLAGLFGHRQITHSVWPFVLTAWALSYDTWATPLAMAFGIGYFSHLLADFISDSGIPLFWPHQGRFGIKLCTSGGLLEPIIALGLLWLAIIF</sequence>
<keyword evidence="1" id="KW-0812">Transmembrane</keyword>
<keyword evidence="1" id="KW-0472">Membrane</keyword>